<dbReference type="PANTHER" id="PTHR47505">
    <property type="entry name" value="DNA UTILIZATION PROTEIN YHGH"/>
    <property type="match status" value="1"/>
</dbReference>
<gene>
    <name evidence="3" type="ORF">BIP78_0936</name>
</gene>
<name>A0A410FUP6_BIPS1</name>
<dbReference type="PANTHER" id="PTHR47505:SF1">
    <property type="entry name" value="DNA UTILIZATION PROTEIN YHGH"/>
    <property type="match status" value="1"/>
</dbReference>
<evidence type="ECO:0000256" key="1">
    <source>
        <dbReference type="ARBA" id="ARBA00008007"/>
    </source>
</evidence>
<dbReference type="Pfam" id="PF00156">
    <property type="entry name" value="Pribosyltran"/>
    <property type="match status" value="1"/>
</dbReference>
<proteinExistence type="inferred from homology"/>
<dbReference type="InterPro" id="IPR000836">
    <property type="entry name" value="PRTase_dom"/>
</dbReference>
<dbReference type="AlphaFoldDB" id="A0A410FUP6"/>
<reference evidence="4" key="1">
    <citation type="submission" date="2018-12" db="EMBL/GenBank/DDBJ databases">
        <title>Complete genome sequence of an uncultured bacterium of the candidate phylum Bipolaricaulota.</title>
        <authorList>
            <person name="Kadnikov V.V."/>
            <person name="Mardanov A.V."/>
            <person name="Beletsky A.V."/>
            <person name="Frank Y.A."/>
            <person name="Karnachuk O.V."/>
            <person name="Ravin N.V."/>
        </authorList>
    </citation>
    <scope>NUCLEOTIDE SEQUENCE [LARGE SCALE GENOMIC DNA]</scope>
</reference>
<dbReference type="Proteomes" id="UP000287233">
    <property type="component" value="Chromosome"/>
</dbReference>
<dbReference type="KEGG" id="bih:BIP78_0936"/>
<dbReference type="Gene3D" id="3.40.50.2020">
    <property type="match status" value="1"/>
</dbReference>
<organism evidence="3 4">
    <name type="scientific">Bipolaricaulis sibiricus</name>
    <dbReference type="NCBI Taxonomy" id="2501609"/>
    <lineage>
        <taxon>Bacteria</taxon>
        <taxon>Candidatus Bipolaricaulota</taxon>
        <taxon>Candidatus Bipolaricaulia</taxon>
        <taxon>Candidatus Bipolaricaulales</taxon>
        <taxon>Candidatus Bipolaricaulaceae</taxon>
        <taxon>Candidatus Bipolaricaulis</taxon>
    </lineage>
</organism>
<dbReference type="CDD" id="cd06223">
    <property type="entry name" value="PRTases_typeI"/>
    <property type="match status" value="1"/>
</dbReference>
<dbReference type="EMBL" id="CP034928">
    <property type="protein sequence ID" value="QAA76702.1"/>
    <property type="molecule type" value="Genomic_DNA"/>
</dbReference>
<protein>
    <recommendedName>
        <fullName evidence="2">Phosphoribosyltransferase domain-containing protein</fullName>
    </recommendedName>
</protein>
<accession>A0A410FUP6</accession>
<feature type="domain" description="Phosphoribosyltransferase" evidence="2">
    <location>
        <begin position="116"/>
        <end position="199"/>
    </location>
</feature>
<evidence type="ECO:0000313" key="3">
    <source>
        <dbReference type="EMBL" id="QAA76702.1"/>
    </source>
</evidence>
<evidence type="ECO:0000259" key="2">
    <source>
        <dbReference type="Pfam" id="PF00156"/>
    </source>
</evidence>
<dbReference type="InterPro" id="IPR029057">
    <property type="entry name" value="PRTase-like"/>
</dbReference>
<dbReference type="SUPFAM" id="SSF53271">
    <property type="entry name" value="PRTase-like"/>
    <property type="match status" value="1"/>
</dbReference>
<comment type="similarity">
    <text evidence="1">Belongs to the ComF/GntX family.</text>
</comment>
<dbReference type="InterPro" id="IPR051910">
    <property type="entry name" value="ComF/GntX_DNA_util-trans"/>
</dbReference>
<evidence type="ECO:0000313" key="4">
    <source>
        <dbReference type="Proteomes" id="UP000287233"/>
    </source>
</evidence>
<sequence>MPVLAPVCERCLRTLPRWDGAVCIVCGTGIEEGLDLCRTCAVQGHPYAWAKTIGPYEGGLRRLIRGLKYEGERALAWPLGRLLAQQVDRPVAPVVTCVPPDPRRLQDRGYHAAELLGATVARGLGVQFRRLLIKRRSTPPQVGRARPERKRAMEGLFAARTRGAGEAALVVDDVITTGATIAEAARALIDAGFGEVGVLACAQAVVGREV</sequence>